<proteinExistence type="predicted"/>
<gene>
    <name evidence="1" type="ORF">C3Y98_07915</name>
</gene>
<dbReference type="RefSeq" id="WP_135277947.1">
    <property type="nucleotide sequence ID" value="NZ_PQVH01000009.1"/>
</dbReference>
<name>A0A4Y9VR76_9PROT</name>
<dbReference type="EMBL" id="PQVH01000009">
    <property type="protein sequence ID" value="TFW71186.1"/>
    <property type="molecule type" value="Genomic_DNA"/>
</dbReference>
<dbReference type="Proteomes" id="UP000297706">
    <property type="component" value="Unassembled WGS sequence"/>
</dbReference>
<dbReference type="PANTHER" id="PTHR35802:SF1">
    <property type="entry name" value="PROTEASE SYNTHASE AND SPORULATION PROTEIN PAI 2"/>
    <property type="match status" value="1"/>
</dbReference>
<protein>
    <submittedName>
        <fullName evidence="1">Transcriptional regulator</fullName>
    </submittedName>
</protein>
<dbReference type="Gene3D" id="2.30.110.10">
    <property type="entry name" value="Electron Transport, Fmn-binding Protein, Chain A"/>
    <property type="match status" value="1"/>
</dbReference>
<keyword evidence="2" id="KW-1185">Reference proteome</keyword>
<evidence type="ECO:0000313" key="1">
    <source>
        <dbReference type="EMBL" id="TFW71186.1"/>
    </source>
</evidence>
<dbReference type="OrthoDB" id="9794948at2"/>
<reference evidence="1 2" key="1">
    <citation type="submission" date="2018-02" db="EMBL/GenBank/DDBJ databases">
        <title>A novel lanthanide dependent methylotroph, Methylotenera sp. La3113.</title>
        <authorList>
            <person name="Lv H."/>
            <person name="Tani A."/>
        </authorList>
    </citation>
    <scope>NUCLEOTIDE SEQUENCE [LARGE SCALE GENOMIC DNA]</scope>
    <source>
        <strain evidence="1 2">La3113</strain>
    </source>
</reference>
<dbReference type="SUPFAM" id="SSF50475">
    <property type="entry name" value="FMN-binding split barrel"/>
    <property type="match status" value="1"/>
</dbReference>
<dbReference type="AlphaFoldDB" id="A0A4Y9VR76"/>
<organism evidence="1 2">
    <name type="scientific">Methylotenera oryzisoli</name>
    <dbReference type="NCBI Taxonomy" id="2080758"/>
    <lineage>
        <taxon>Bacteria</taxon>
        <taxon>Pseudomonadati</taxon>
        <taxon>Pseudomonadota</taxon>
        <taxon>Betaproteobacteria</taxon>
        <taxon>Nitrosomonadales</taxon>
        <taxon>Methylophilaceae</taxon>
        <taxon>Methylotenera</taxon>
    </lineage>
</organism>
<dbReference type="Pfam" id="PF04299">
    <property type="entry name" value="FMN_bind_2"/>
    <property type="match status" value="1"/>
</dbReference>
<dbReference type="PIRSF" id="PIRSF010372">
    <property type="entry name" value="PaiB"/>
    <property type="match status" value="1"/>
</dbReference>
<dbReference type="InterPro" id="IPR012349">
    <property type="entry name" value="Split_barrel_FMN-bd"/>
</dbReference>
<sequence length="214" mass="23691">MYVPKHFEESRVDVLHDLIIAHPFSTLVTMSSIGINANHIPLHLIQEAGQYGTLQGHVARANPVWSDLVNDVEALVIFQGPSSYITPSWYPTKQEHGKVVPTWNYVTVHAYGTLRVIDDPTWVKNQLESLTTQQEASFDKPWAISDAPVEFTDKMIGAIVGIEILITKLIGKWKVSQNQPALNQAGIVQGLESLGRSEAAELATVVKMAQQNAR</sequence>
<evidence type="ECO:0000313" key="2">
    <source>
        <dbReference type="Proteomes" id="UP000297706"/>
    </source>
</evidence>
<accession>A0A4Y9VR76</accession>
<dbReference type="InterPro" id="IPR007396">
    <property type="entry name" value="TR_PAI2-type"/>
</dbReference>
<dbReference type="PANTHER" id="PTHR35802">
    <property type="entry name" value="PROTEASE SYNTHASE AND SPORULATION PROTEIN PAI 2"/>
    <property type="match status" value="1"/>
</dbReference>
<comment type="caution">
    <text evidence="1">The sequence shown here is derived from an EMBL/GenBank/DDBJ whole genome shotgun (WGS) entry which is preliminary data.</text>
</comment>